<accession>A0A5B1CB02</accession>
<evidence type="ECO:0000313" key="1">
    <source>
        <dbReference type="EMBL" id="KAA1258267.1"/>
    </source>
</evidence>
<dbReference type="AlphaFoldDB" id="A0A5B1CB02"/>
<dbReference type="OrthoDB" id="287717at2"/>
<comment type="caution">
    <text evidence="1">The sequence shown here is derived from an EMBL/GenBank/DDBJ whole genome shotgun (WGS) entry which is preliminary data.</text>
</comment>
<dbReference type="EMBL" id="VRLW01000001">
    <property type="protein sequence ID" value="KAA1258267.1"/>
    <property type="molecule type" value="Genomic_DNA"/>
</dbReference>
<dbReference type="RefSeq" id="WP_068259182.1">
    <property type="nucleotide sequence ID" value="NZ_LWSK01000009.1"/>
</dbReference>
<keyword evidence="2" id="KW-1185">Reference proteome</keyword>
<sequence length="118" mass="12729">MEVADDLLRREQRVVADVVDRDSYADRSPTSSIETQLTGGAPGLGFESLGRFAKERLLGRVDDPRAMTIKVDDEVLVFAAAFDRTADSLGRMVASGDSDHVAGGIINGFDLAVFVQLE</sequence>
<organism evidence="1 2">
    <name type="scientific">Rubripirellula obstinata</name>
    <dbReference type="NCBI Taxonomy" id="406547"/>
    <lineage>
        <taxon>Bacteria</taxon>
        <taxon>Pseudomonadati</taxon>
        <taxon>Planctomycetota</taxon>
        <taxon>Planctomycetia</taxon>
        <taxon>Pirellulales</taxon>
        <taxon>Pirellulaceae</taxon>
        <taxon>Rubripirellula</taxon>
    </lineage>
</organism>
<dbReference type="Proteomes" id="UP000322699">
    <property type="component" value="Unassembled WGS sequence"/>
</dbReference>
<reference evidence="1 2" key="1">
    <citation type="submission" date="2019-08" db="EMBL/GenBank/DDBJ databases">
        <title>Deep-cultivation of Planctomycetes and their phenomic and genomic characterization uncovers novel biology.</title>
        <authorList>
            <person name="Wiegand S."/>
            <person name="Jogler M."/>
            <person name="Boedeker C."/>
            <person name="Pinto D."/>
            <person name="Vollmers J."/>
            <person name="Rivas-Marin E."/>
            <person name="Kohn T."/>
            <person name="Peeters S.H."/>
            <person name="Heuer A."/>
            <person name="Rast P."/>
            <person name="Oberbeckmann S."/>
            <person name="Bunk B."/>
            <person name="Jeske O."/>
            <person name="Meyerdierks A."/>
            <person name="Storesund J.E."/>
            <person name="Kallscheuer N."/>
            <person name="Luecker S."/>
            <person name="Lage O.M."/>
            <person name="Pohl T."/>
            <person name="Merkel B.J."/>
            <person name="Hornburger P."/>
            <person name="Mueller R.-W."/>
            <person name="Bruemmer F."/>
            <person name="Labrenz M."/>
            <person name="Spormann A.M."/>
            <person name="Op Den Camp H."/>
            <person name="Overmann J."/>
            <person name="Amann R."/>
            <person name="Jetten M.S.M."/>
            <person name="Mascher T."/>
            <person name="Medema M.H."/>
            <person name="Devos D.P."/>
            <person name="Kaster A.-K."/>
            <person name="Ovreas L."/>
            <person name="Rohde M."/>
            <person name="Galperin M.Y."/>
            <person name="Jogler C."/>
        </authorList>
    </citation>
    <scope>NUCLEOTIDE SEQUENCE [LARGE SCALE GENOMIC DNA]</scope>
    <source>
        <strain evidence="1 2">LF1</strain>
    </source>
</reference>
<protein>
    <submittedName>
        <fullName evidence="1">Uncharacterized protein</fullName>
    </submittedName>
</protein>
<gene>
    <name evidence="1" type="ORF">LF1_07830</name>
</gene>
<name>A0A5B1CB02_9BACT</name>
<proteinExistence type="predicted"/>
<evidence type="ECO:0000313" key="2">
    <source>
        <dbReference type="Proteomes" id="UP000322699"/>
    </source>
</evidence>